<evidence type="ECO:0000256" key="1">
    <source>
        <dbReference type="SAM" id="MobiDB-lite"/>
    </source>
</evidence>
<feature type="region of interest" description="Disordered" evidence="1">
    <location>
        <begin position="1"/>
        <end position="23"/>
    </location>
</feature>
<protein>
    <submittedName>
        <fullName evidence="2">Uncharacterized protein</fullName>
    </submittedName>
</protein>
<dbReference type="Proteomes" id="UP000828390">
    <property type="component" value="Unassembled WGS sequence"/>
</dbReference>
<gene>
    <name evidence="2" type="ORF">DPMN_126004</name>
</gene>
<sequence>MVKRASLTCNHGDGSNDHQSNNKRCVHPDFCLTKQKSTSKEIKRLTRTKPSCER</sequence>
<dbReference type="AlphaFoldDB" id="A0A9D4GZC4"/>
<evidence type="ECO:0000313" key="2">
    <source>
        <dbReference type="EMBL" id="KAH3824174.1"/>
    </source>
</evidence>
<name>A0A9D4GZC4_DREPO</name>
<proteinExistence type="predicted"/>
<reference evidence="2" key="1">
    <citation type="journal article" date="2019" name="bioRxiv">
        <title>The Genome of the Zebra Mussel, Dreissena polymorpha: A Resource for Invasive Species Research.</title>
        <authorList>
            <person name="McCartney M.A."/>
            <person name="Auch B."/>
            <person name="Kono T."/>
            <person name="Mallez S."/>
            <person name="Zhang Y."/>
            <person name="Obille A."/>
            <person name="Becker A."/>
            <person name="Abrahante J.E."/>
            <person name="Garbe J."/>
            <person name="Badalamenti J.P."/>
            <person name="Herman A."/>
            <person name="Mangelson H."/>
            <person name="Liachko I."/>
            <person name="Sullivan S."/>
            <person name="Sone E.D."/>
            <person name="Koren S."/>
            <person name="Silverstein K.A.T."/>
            <person name="Beckman K.B."/>
            <person name="Gohl D.M."/>
        </authorList>
    </citation>
    <scope>NUCLEOTIDE SEQUENCE</scope>
    <source>
        <strain evidence="2">Duluth1</strain>
        <tissue evidence="2">Whole animal</tissue>
    </source>
</reference>
<reference evidence="2" key="2">
    <citation type="submission" date="2020-11" db="EMBL/GenBank/DDBJ databases">
        <authorList>
            <person name="McCartney M.A."/>
            <person name="Auch B."/>
            <person name="Kono T."/>
            <person name="Mallez S."/>
            <person name="Becker A."/>
            <person name="Gohl D.M."/>
            <person name="Silverstein K.A.T."/>
            <person name="Koren S."/>
            <person name="Bechman K.B."/>
            <person name="Herman A."/>
            <person name="Abrahante J.E."/>
            <person name="Garbe J."/>
        </authorList>
    </citation>
    <scope>NUCLEOTIDE SEQUENCE</scope>
    <source>
        <strain evidence="2">Duluth1</strain>
        <tissue evidence="2">Whole animal</tissue>
    </source>
</reference>
<accession>A0A9D4GZC4</accession>
<keyword evidence="3" id="KW-1185">Reference proteome</keyword>
<evidence type="ECO:0000313" key="3">
    <source>
        <dbReference type="Proteomes" id="UP000828390"/>
    </source>
</evidence>
<comment type="caution">
    <text evidence="2">The sequence shown here is derived from an EMBL/GenBank/DDBJ whole genome shotgun (WGS) entry which is preliminary data.</text>
</comment>
<dbReference type="EMBL" id="JAIWYP010000005">
    <property type="protein sequence ID" value="KAH3824174.1"/>
    <property type="molecule type" value="Genomic_DNA"/>
</dbReference>
<organism evidence="2 3">
    <name type="scientific">Dreissena polymorpha</name>
    <name type="common">Zebra mussel</name>
    <name type="synonym">Mytilus polymorpha</name>
    <dbReference type="NCBI Taxonomy" id="45954"/>
    <lineage>
        <taxon>Eukaryota</taxon>
        <taxon>Metazoa</taxon>
        <taxon>Spiralia</taxon>
        <taxon>Lophotrochozoa</taxon>
        <taxon>Mollusca</taxon>
        <taxon>Bivalvia</taxon>
        <taxon>Autobranchia</taxon>
        <taxon>Heteroconchia</taxon>
        <taxon>Euheterodonta</taxon>
        <taxon>Imparidentia</taxon>
        <taxon>Neoheterodontei</taxon>
        <taxon>Myida</taxon>
        <taxon>Dreissenoidea</taxon>
        <taxon>Dreissenidae</taxon>
        <taxon>Dreissena</taxon>
    </lineage>
</organism>